<evidence type="ECO:0000313" key="3">
    <source>
        <dbReference type="Proteomes" id="UP000277952"/>
    </source>
</evidence>
<comment type="caution">
    <text evidence="2">The sequence shown here is derived from an EMBL/GenBank/DDBJ whole genome shotgun (WGS) entry which is preliminary data.</text>
</comment>
<dbReference type="InterPro" id="IPR027417">
    <property type="entry name" value="P-loop_NTPase"/>
</dbReference>
<gene>
    <name evidence="2" type="ORF">ALQ94_200155</name>
</gene>
<dbReference type="SUPFAM" id="SSF52540">
    <property type="entry name" value="P-loop containing nucleoside triphosphate hydrolases"/>
    <property type="match status" value="1"/>
</dbReference>
<sequence>MADNDLVRPSRDGDQFHYHWAARQCLGLLPGSNDLKAVTVEGPSSEESEDVIEQGVDLIDVGLYYGSETLIGARRVRYVQLKHSTRQVVEPWQAGGLSKTLRGFTKRYKKLLEQFSLAELKQKFRFEFTTNRPIDPRLEEALQDLTNAAKARHPSIEKTLLSYSALSGTQNSDFFSLFSFDADEPSLWAQRNLLSQDIANYLADADYDAPIQLKELVTRKAGSEYKQDPAIRRHDVLRALKVGELEILPAPSLIAQPQSVFAREQEKEILDLILQSADPVIIHADGGVGKSILARRLAASMPNGSESVLYDCFGDGLYRNALHYRHRHRDALVQISNELAARGLCHPLLPSSHADSKQYMQAFCSRLAQAIGILRADNAGANLCLIIDAADNADMAAEELNERAFVRDLIRASMPRGVRLVFTCRTHRRQRLNAPVDSTQLELRPFNESETAKHLRIHYPEATQAEVAEFAFLSSSNPRVQALALERRLPILEMLKQLGPEPTSVELAIGGLLQRAVDNLKDQAGIESNQIDLICQGLAILRPLVPVEVLAKISRTSESAVRSFALDLGRPLFVKGDSLHFLDEPAETWFRETFKPDADGLNQFLILLRPLASESSYVASTLPQILLAAGRMDELIDLALSEEGLPEAKPLERRDVELQRLTFALKACLEQGRHLSAAKLALKAAGENAGETRQTKLIQENTEIAARLLPPDRVNELVSRRTFESTWMGSHHAYDACLLSGTKEFTAEAASRLRMAMDWLYAWARSISDDGPREDVTNADRAEIALTTLRIQSPEAAAHFLRRWKFRHLALMSGKRIAQKLIDLGEYNDLDALAYAAGNDVWLLLGLASEVAQAGVNFPAQPLARLIRLLADRRVKLSESSGWDERWEVLYAVQSALSLAMRTLPTDTDTWAAIIQRYLPLSPPTLLSDSYGSERAPMIRAYALEAELRGGELTLIELAPAEVRQQLTKTESYGQSRETHVFKRDVGGLLPWIILSVKISCGRCPSDLAAHIAAAIQATKNAESSDYQRHSTIRQCAAIEWIRILRDSPAVSPKYITEFQTWVINRELPLWPDTLTTLCRLTARTETLTQLSFDFAFTAYEALEQLRDDAETRTDAYVRLARAILPISLSEADAYFSRAVEIASRIGDENLSRWSAMLDLASAASSVESRPQTAYRLSRVAELTYEYVARDKHFDWNRTVEALVDLCPSSALAILSRWRDRRFGDKARLLPAAIHHCVCRGHLPTVTPVALAGTDAQWNRLKNLQSTLDDPKSPFDARTVTQIAYRYLRIQSQDAGTWQALIERGREVDLELPDSQRLWVQSRAAPVIDHTKMSSAGSQPHASIVKSTPDWLHFFDGTDMADSSALRTLYADLKKYDAPYEFDEFFRMGIDRVGLRGIPAFIQAISGWVEFGVYELRYLLDAIPDTAVRMVSLRSALREAVRCVCKREPELAGRHGWGSFMPFDRLVALGILTDRDIALATLEGFAVHADKLSASGLFQMIEPLASLLSTVEADEALNYGLGLLEDVLRPEDGDGPWAEKLRAPANCVDALAGYIWAGLGSPVATTRWEFAHVVRACCELSWFELLGGLVRRALEGNAPAFVDQGLEFYEWHARQWMLIGLVRGGRENPKSLIPFLPFLHICLNEEHVILRAFSAQALRLLQDTTLVSVGAELGLDSINTPHLPPKVYSGWDDLNADDDNLVNTIVDNHERYYFGVDIGPYWLAPLGRAFGVSEKAMEIRGRKALNDRFGGATGWSKDDARYNRKIFVNDETSHSHGSMPQTDDLRAYHAYHAMMIIASNLLEQRAVRHASEEKENEFDQWLHGYLLTRSDGGWLADRRDPPLVSLPPPKESYSDNEWYWRVTPDYLDQHLLTDEGLHVLWGYWDSGGRDNREVVSIRSARVSRNGANALLSALQTAPKLDTFSLPTANHDERLTIGDFSLKGWIVHSGNSLGLDEYDPWAAGIDYPAILPGAAVVEDIGLRMSADGRSWDAQAGGQLRSESWTQTLGYGRETEHVNGARLSGNTEFVQLFFRTYPMDCLVLSVSVKRIPSPSREKDSEFQTYPAPYVRYYLMDRDEIKHSL</sequence>
<organism evidence="2 3">
    <name type="scientific">Pseudomonas amygdali pv. morsprunorum</name>
    <dbReference type="NCBI Taxonomy" id="129138"/>
    <lineage>
        <taxon>Bacteria</taxon>
        <taxon>Pseudomonadati</taxon>
        <taxon>Pseudomonadota</taxon>
        <taxon>Gammaproteobacteria</taxon>
        <taxon>Pseudomonadales</taxon>
        <taxon>Pseudomonadaceae</taxon>
        <taxon>Pseudomonas</taxon>
        <taxon>Pseudomonas amygdali</taxon>
    </lineage>
</organism>
<proteinExistence type="predicted"/>
<dbReference type="InterPro" id="IPR003593">
    <property type="entry name" value="AAA+_ATPase"/>
</dbReference>
<dbReference type="Proteomes" id="UP000277952">
    <property type="component" value="Unassembled WGS sequence"/>
</dbReference>
<accession>A0A2S4HSM7</accession>
<dbReference type="EMBL" id="RBNS01000032">
    <property type="protein sequence ID" value="RML57479.1"/>
    <property type="molecule type" value="Genomic_DNA"/>
</dbReference>
<dbReference type="RefSeq" id="WP_005735238.1">
    <property type="nucleotide sequence ID" value="NZ_NBAI01000086.1"/>
</dbReference>
<evidence type="ECO:0000313" key="2">
    <source>
        <dbReference type="EMBL" id="RML57479.1"/>
    </source>
</evidence>
<evidence type="ECO:0000259" key="1">
    <source>
        <dbReference type="SMART" id="SM00382"/>
    </source>
</evidence>
<dbReference type="InterPro" id="IPR007111">
    <property type="entry name" value="NACHT_NTPase"/>
</dbReference>
<dbReference type="Pfam" id="PF05729">
    <property type="entry name" value="NACHT"/>
    <property type="match status" value="1"/>
</dbReference>
<protein>
    <recommendedName>
        <fullName evidence="1">AAA+ ATPase domain-containing protein</fullName>
    </recommendedName>
</protein>
<dbReference type="SMART" id="SM00382">
    <property type="entry name" value="AAA"/>
    <property type="match status" value="1"/>
</dbReference>
<dbReference type="Gene3D" id="3.40.50.300">
    <property type="entry name" value="P-loop containing nucleotide triphosphate hydrolases"/>
    <property type="match status" value="1"/>
</dbReference>
<reference evidence="2 3" key="1">
    <citation type="submission" date="2018-08" db="EMBL/GenBank/DDBJ databases">
        <title>Recombination of ecologically and evolutionarily significant loci maintains genetic cohesion in the Pseudomonas syringae species complex.</title>
        <authorList>
            <person name="Dillon M."/>
            <person name="Thakur S."/>
            <person name="Almeida R.N.D."/>
            <person name="Weir B.S."/>
            <person name="Guttman D.S."/>
        </authorList>
    </citation>
    <scope>NUCLEOTIDE SEQUENCE [LARGE SCALE GENOMIC DNA]</scope>
    <source>
        <strain evidence="2 3">19322</strain>
    </source>
</reference>
<feature type="domain" description="AAA+ ATPase" evidence="1">
    <location>
        <begin position="276"/>
        <end position="447"/>
    </location>
</feature>
<name>A0A2S4HSM7_PSEA0</name>